<evidence type="ECO:0000313" key="1">
    <source>
        <dbReference type="EMBL" id="EAS05560.2"/>
    </source>
</evidence>
<organism evidence="1 2">
    <name type="scientific">Tetrahymena thermophila (strain SB210)</name>
    <dbReference type="NCBI Taxonomy" id="312017"/>
    <lineage>
        <taxon>Eukaryota</taxon>
        <taxon>Sar</taxon>
        <taxon>Alveolata</taxon>
        <taxon>Ciliophora</taxon>
        <taxon>Intramacronucleata</taxon>
        <taxon>Oligohymenophorea</taxon>
        <taxon>Hymenostomatida</taxon>
        <taxon>Tetrahymenina</taxon>
        <taxon>Tetrahymenidae</taxon>
        <taxon>Tetrahymena</taxon>
    </lineage>
</organism>
<dbReference type="InParanoid" id="Q24CP9"/>
<proteinExistence type="predicted"/>
<dbReference type="GeneID" id="7840451"/>
<protein>
    <recommendedName>
        <fullName evidence="3">TH1 domain-containing protein</fullName>
    </recommendedName>
</protein>
<keyword evidence="2" id="KW-1185">Reference proteome</keyword>
<dbReference type="AlphaFoldDB" id="Q24CP9"/>
<gene>
    <name evidence="1" type="ORF">TTHERM_01355280</name>
</gene>
<evidence type="ECO:0008006" key="3">
    <source>
        <dbReference type="Google" id="ProtNLM"/>
    </source>
</evidence>
<sequence length="487" mass="57734">QIWKIINMSAETLDNKANIQVLINDLSGLSQFIDKIEQQIQQIKLDNEQYKKSENAIVKHVQMLNQKIEKIARSLNSHNLKDQKIKSQETQFCTNIKKGSIFEKKQKSLFQEETEKSINKQSPQNIDHPFQIIQCSNLKLQKSVTFQFSIQEKNIFDDSRQKEENDDENQMIKYFNYNSSMHSINSLKCKVEQTKSILKKSKTLDKFDHEISPVEDQKFFNTNMADTDYCELRNHEFIKNLIQSEQINSKNKENYFYSESVTKLSKSGKQELKIICMTQNFFYVFPQKINNDNVKKFLMKDINDIIIDVNEKQKCSIVIKNEFQLNLIISHRNEFLDYIFRVFKNYLNTLQPKILYKQAQQPQLNPQNKNSKPQIVTKCSIFKDKNQYYKIFILKDHTNLINNNKKSNGILLINNDQNFIQFSKDSFSIEVNLQVKYLKKDVEARILQFQSLDSPYEIFNIQLQSEYDFPLLAKHLEYFSKQQLTIK</sequence>
<name>Q24CP9_TETTS</name>
<evidence type="ECO:0000313" key="2">
    <source>
        <dbReference type="Proteomes" id="UP000009168"/>
    </source>
</evidence>
<feature type="non-terminal residue" evidence="1">
    <location>
        <position position="1"/>
    </location>
</feature>
<dbReference type="Proteomes" id="UP000009168">
    <property type="component" value="Unassembled WGS sequence"/>
</dbReference>
<accession>Q24CP9</accession>
<reference evidence="2" key="1">
    <citation type="journal article" date="2006" name="PLoS Biol.">
        <title>Macronuclear genome sequence of the ciliate Tetrahymena thermophila, a model eukaryote.</title>
        <authorList>
            <person name="Eisen J.A."/>
            <person name="Coyne R.S."/>
            <person name="Wu M."/>
            <person name="Wu D."/>
            <person name="Thiagarajan M."/>
            <person name="Wortman J.R."/>
            <person name="Badger J.H."/>
            <person name="Ren Q."/>
            <person name="Amedeo P."/>
            <person name="Jones K.M."/>
            <person name="Tallon L.J."/>
            <person name="Delcher A.L."/>
            <person name="Salzberg S.L."/>
            <person name="Silva J.C."/>
            <person name="Haas B.J."/>
            <person name="Majoros W.H."/>
            <person name="Farzad M."/>
            <person name="Carlton J.M."/>
            <person name="Smith R.K. Jr."/>
            <person name="Garg J."/>
            <person name="Pearlman R.E."/>
            <person name="Karrer K.M."/>
            <person name="Sun L."/>
            <person name="Manning G."/>
            <person name="Elde N.C."/>
            <person name="Turkewitz A.P."/>
            <person name="Asai D.J."/>
            <person name="Wilkes D.E."/>
            <person name="Wang Y."/>
            <person name="Cai H."/>
            <person name="Collins K."/>
            <person name="Stewart B.A."/>
            <person name="Lee S.R."/>
            <person name="Wilamowska K."/>
            <person name="Weinberg Z."/>
            <person name="Ruzzo W.L."/>
            <person name="Wloga D."/>
            <person name="Gaertig J."/>
            <person name="Frankel J."/>
            <person name="Tsao C.-C."/>
            <person name="Gorovsky M.A."/>
            <person name="Keeling P.J."/>
            <person name="Waller R.F."/>
            <person name="Patron N.J."/>
            <person name="Cherry J.M."/>
            <person name="Stover N.A."/>
            <person name="Krieger C.J."/>
            <person name="del Toro C."/>
            <person name="Ryder H.F."/>
            <person name="Williamson S.C."/>
            <person name="Barbeau R.A."/>
            <person name="Hamilton E.P."/>
            <person name="Orias E."/>
        </authorList>
    </citation>
    <scope>NUCLEOTIDE SEQUENCE [LARGE SCALE GENOMIC DNA]</scope>
    <source>
        <strain evidence="2">SB210</strain>
    </source>
</reference>
<dbReference type="EMBL" id="GG662358">
    <property type="protein sequence ID" value="EAS05560.2"/>
    <property type="molecule type" value="Genomic_DNA"/>
</dbReference>
<dbReference type="HOGENOM" id="CLU_584621_0_0_1"/>
<dbReference type="RefSeq" id="XP_001025805.2">
    <property type="nucleotide sequence ID" value="XM_001025805.2"/>
</dbReference>
<dbReference type="KEGG" id="tet:TTHERM_01355280"/>